<dbReference type="InterPro" id="IPR002347">
    <property type="entry name" value="SDR_fam"/>
</dbReference>
<dbReference type="SUPFAM" id="SSF51735">
    <property type="entry name" value="NAD(P)-binding Rossmann-fold domains"/>
    <property type="match status" value="1"/>
</dbReference>
<protein>
    <submittedName>
        <fullName evidence="3">SDR family oxidoreductase</fullName>
    </submittedName>
</protein>
<dbReference type="AlphaFoldDB" id="A0A4V3WFI0"/>
<dbReference type="FunFam" id="3.40.50.720:FF:000084">
    <property type="entry name" value="Short-chain dehydrogenase reductase"/>
    <property type="match status" value="1"/>
</dbReference>
<keyword evidence="2" id="KW-0560">Oxidoreductase</keyword>
<accession>A0A4V3WFI0</accession>
<dbReference type="PANTHER" id="PTHR42879:SF6">
    <property type="entry name" value="NADPH-DEPENDENT REDUCTASE BACG"/>
    <property type="match status" value="1"/>
</dbReference>
<proteinExistence type="inferred from homology"/>
<dbReference type="PRINTS" id="PR00081">
    <property type="entry name" value="GDHRDH"/>
</dbReference>
<evidence type="ECO:0000256" key="2">
    <source>
        <dbReference type="ARBA" id="ARBA00023002"/>
    </source>
</evidence>
<name>A0A4V3WFI0_9BACI</name>
<dbReference type="Gene3D" id="3.40.50.720">
    <property type="entry name" value="NAD(P)-binding Rossmann-like Domain"/>
    <property type="match status" value="1"/>
</dbReference>
<dbReference type="Pfam" id="PF13561">
    <property type="entry name" value="adh_short_C2"/>
    <property type="match status" value="1"/>
</dbReference>
<organism evidence="3 4">
    <name type="scientific">Metabacillus sediminilitoris</name>
    <dbReference type="NCBI Taxonomy" id="2567941"/>
    <lineage>
        <taxon>Bacteria</taxon>
        <taxon>Bacillati</taxon>
        <taxon>Bacillota</taxon>
        <taxon>Bacilli</taxon>
        <taxon>Bacillales</taxon>
        <taxon>Bacillaceae</taxon>
        <taxon>Metabacillus</taxon>
    </lineage>
</organism>
<keyword evidence="4" id="KW-1185">Reference proteome</keyword>
<dbReference type="OrthoDB" id="9803333at2"/>
<dbReference type="RefSeq" id="WP_136353413.1">
    <property type="nucleotide sequence ID" value="NZ_CP046266.1"/>
</dbReference>
<comment type="similarity">
    <text evidence="1">Belongs to the short-chain dehydrogenases/reductases (SDR) family.</text>
</comment>
<dbReference type="PANTHER" id="PTHR42879">
    <property type="entry name" value="3-OXOACYL-(ACYL-CARRIER-PROTEIN) REDUCTASE"/>
    <property type="match status" value="1"/>
</dbReference>
<dbReference type="PRINTS" id="PR00080">
    <property type="entry name" value="SDRFAMILY"/>
</dbReference>
<dbReference type="InterPro" id="IPR036291">
    <property type="entry name" value="NAD(P)-bd_dom_sf"/>
</dbReference>
<evidence type="ECO:0000313" key="4">
    <source>
        <dbReference type="Proteomes" id="UP000310334"/>
    </source>
</evidence>
<evidence type="ECO:0000256" key="1">
    <source>
        <dbReference type="ARBA" id="ARBA00006484"/>
    </source>
</evidence>
<comment type="caution">
    <text evidence="3">The sequence shown here is derived from an EMBL/GenBank/DDBJ whole genome shotgun (WGS) entry which is preliminary data.</text>
</comment>
<evidence type="ECO:0000313" key="3">
    <source>
        <dbReference type="EMBL" id="THF80008.1"/>
    </source>
</evidence>
<sequence length="261" mass="28511">MNLNLKGKTALVIASSQGLGRAVAEQLVQEGVNVVISSREERKLQKVQKELQQIGKGRVAYHRADITNIEDIRSLVQFTRETFGSIDILINNAGGPPGGKFEQISDEDWQKSFELNLFSYIRIIREVLPDMKKGGGRIINIASTSIKQPIPGLILSNTFRLGIVGLTKTLSVELAPYNILVNTVAPGRIATERTDHIDQMNADKQGISREAAAEQSIKTIPLERYGTPEEFAQVITFLVSDASSYITGSSVLVDGGMVTSI</sequence>
<reference evidence="3 4" key="1">
    <citation type="submission" date="2019-04" db="EMBL/GenBank/DDBJ databases">
        <title>Bacillus sediminilitoris sp. nov., isolated from a tidal flat sediment on the East China Sea.</title>
        <authorList>
            <person name="Wei Y."/>
            <person name="Mao H."/>
            <person name="Fang J."/>
        </authorList>
    </citation>
    <scope>NUCLEOTIDE SEQUENCE [LARGE SCALE GENOMIC DNA]</scope>
    <source>
        <strain evidence="3 4">DSL-17</strain>
    </source>
</reference>
<dbReference type="EMBL" id="SSNT01000007">
    <property type="protein sequence ID" value="THF80008.1"/>
    <property type="molecule type" value="Genomic_DNA"/>
</dbReference>
<dbReference type="Proteomes" id="UP000310334">
    <property type="component" value="Unassembled WGS sequence"/>
</dbReference>
<dbReference type="GO" id="GO:0016491">
    <property type="term" value="F:oxidoreductase activity"/>
    <property type="evidence" value="ECO:0007669"/>
    <property type="project" value="UniProtKB-KW"/>
</dbReference>
<dbReference type="InterPro" id="IPR050259">
    <property type="entry name" value="SDR"/>
</dbReference>
<dbReference type="GO" id="GO:0008206">
    <property type="term" value="P:bile acid metabolic process"/>
    <property type="evidence" value="ECO:0007669"/>
    <property type="project" value="UniProtKB-ARBA"/>
</dbReference>
<dbReference type="CDD" id="cd05344">
    <property type="entry name" value="BKR_like_SDR_like"/>
    <property type="match status" value="1"/>
</dbReference>
<gene>
    <name evidence="3" type="ORF">E6W99_10005</name>
</gene>